<evidence type="ECO:0000313" key="5">
    <source>
        <dbReference type="EMBL" id="KAK0517262.1"/>
    </source>
</evidence>
<reference evidence="5" key="1">
    <citation type="submission" date="2023-03" db="EMBL/GenBank/DDBJ databases">
        <title>Complete genome of Cladonia borealis.</title>
        <authorList>
            <person name="Park H."/>
        </authorList>
    </citation>
    <scope>NUCLEOTIDE SEQUENCE</scope>
    <source>
        <strain evidence="5">ANT050790</strain>
    </source>
</reference>
<feature type="repeat" description="ANK" evidence="3">
    <location>
        <begin position="258"/>
        <end position="290"/>
    </location>
</feature>
<evidence type="ECO:0008006" key="7">
    <source>
        <dbReference type="Google" id="ProtNLM"/>
    </source>
</evidence>
<dbReference type="Gene3D" id="1.25.40.20">
    <property type="entry name" value="Ankyrin repeat-containing domain"/>
    <property type="match status" value="2"/>
</dbReference>
<dbReference type="SMART" id="SM00248">
    <property type="entry name" value="ANK"/>
    <property type="match status" value="3"/>
</dbReference>
<dbReference type="InterPro" id="IPR036770">
    <property type="entry name" value="Ankyrin_rpt-contain_sf"/>
</dbReference>
<feature type="repeat" description="ANK" evidence="3">
    <location>
        <begin position="224"/>
        <end position="256"/>
    </location>
</feature>
<comment type="caution">
    <text evidence="5">The sequence shown here is derived from an EMBL/GenBank/DDBJ whole genome shotgun (WGS) entry which is preliminary data.</text>
</comment>
<keyword evidence="2 3" id="KW-0040">ANK repeat</keyword>
<protein>
    <recommendedName>
        <fullName evidence="7">Ankyrin</fullName>
    </recommendedName>
</protein>
<feature type="compositionally biased region" description="Basic and acidic residues" evidence="4">
    <location>
        <begin position="1"/>
        <end position="14"/>
    </location>
</feature>
<proteinExistence type="predicted"/>
<feature type="repeat" description="ANK" evidence="3">
    <location>
        <begin position="401"/>
        <end position="433"/>
    </location>
</feature>
<dbReference type="PROSITE" id="PS50088">
    <property type="entry name" value="ANK_REPEAT"/>
    <property type="match status" value="3"/>
</dbReference>
<gene>
    <name evidence="5" type="ORF">JMJ35_000417</name>
</gene>
<dbReference type="InterPro" id="IPR002110">
    <property type="entry name" value="Ankyrin_rpt"/>
</dbReference>
<feature type="compositionally biased region" description="Basic and acidic residues" evidence="4">
    <location>
        <begin position="44"/>
        <end position="63"/>
    </location>
</feature>
<evidence type="ECO:0000256" key="3">
    <source>
        <dbReference type="PROSITE-ProRule" id="PRU00023"/>
    </source>
</evidence>
<evidence type="ECO:0000256" key="4">
    <source>
        <dbReference type="SAM" id="MobiDB-lite"/>
    </source>
</evidence>
<feature type="region of interest" description="Disordered" evidence="4">
    <location>
        <begin position="1"/>
        <end position="82"/>
    </location>
</feature>
<keyword evidence="1" id="KW-0677">Repeat</keyword>
<evidence type="ECO:0000256" key="1">
    <source>
        <dbReference type="ARBA" id="ARBA00022737"/>
    </source>
</evidence>
<organism evidence="5 6">
    <name type="scientific">Cladonia borealis</name>
    <dbReference type="NCBI Taxonomy" id="184061"/>
    <lineage>
        <taxon>Eukaryota</taxon>
        <taxon>Fungi</taxon>
        <taxon>Dikarya</taxon>
        <taxon>Ascomycota</taxon>
        <taxon>Pezizomycotina</taxon>
        <taxon>Lecanoromycetes</taxon>
        <taxon>OSLEUM clade</taxon>
        <taxon>Lecanoromycetidae</taxon>
        <taxon>Lecanorales</taxon>
        <taxon>Lecanorineae</taxon>
        <taxon>Cladoniaceae</taxon>
        <taxon>Cladonia</taxon>
    </lineage>
</organism>
<dbReference type="SUPFAM" id="SSF48403">
    <property type="entry name" value="Ankyrin repeat"/>
    <property type="match status" value="1"/>
</dbReference>
<accession>A0AA39R9A2</accession>
<keyword evidence="6" id="KW-1185">Reference proteome</keyword>
<dbReference type="PANTHER" id="PTHR24171">
    <property type="entry name" value="ANKYRIN REPEAT DOMAIN-CONTAINING PROTEIN 39-RELATED"/>
    <property type="match status" value="1"/>
</dbReference>
<evidence type="ECO:0000256" key="2">
    <source>
        <dbReference type="ARBA" id="ARBA00023043"/>
    </source>
</evidence>
<feature type="compositionally biased region" description="Polar residues" evidence="4">
    <location>
        <begin position="64"/>
        <end position="74"/>
    </location>
</feature>
<dbReference type="Proteomes" id="UP001166286">
    <property type="component" value="Unassembled WGS sequence"/>
</dbReference>
<dbReference type="Pfam" id="PF12796">
    <property type="entry name" value="Ank_2"/>
    <property type="match status" value="1"/>
</dbReference>
<dbReference type="PROSITE" id="PS50297">
    <property type="entry name" value="ANK_REP_REGION"/>
    <property type="match status" value="3"/>
</dbReference>
<dbReference type="EMBL" id="JAFEKC020000001">
    <property type="protein sequence ID" value="KAK0517262.1"/>
    <property type="molecule type" value="Genomic_DNA"/>
</dbReference>
<evidence type="ECO:0000313" key="6">
    <source>
        <dbReference type="Proteomes" id="UP001166286"/>
    </source>
</evidence>
<dbReference type="AlphaFoldDB" id="A0AA39R9A2"/>
<sequence>MQEQDQHIQSDLKVMDQLPQSEKEGIDPAQAFLKDVQGSLRTTLHPEREKGRLQSESTQKSKSEGTVTQSQPIQSSLSVPRSSSLRQDIEGLLEYDRQLHRDTHTYRYADPYVRKRIAGQVYEWNWLAKSLGIKAGVIISKVRNRRTHIFARWPLYLPFGLSQVVTGSLLIQNLVPSLPKVVLRPQNVISSESKVIKACESGDILEMQKLLRNKQFHPNDRTPDDLTVFRYAISSGNPEVVRLLLENGADPNLPYGKFETSPLNRAFSIGNVGIIRLLLDAGADLEYKDSKLWTSVSFLWDPSRPAHTTTTEIIQICMSRGFSAWNDPDTRGWSPVHRVAAWGRGEDIRNLSWKGANLHSYTTDFLWGPMTCAVWHNNPSTFDAFMYLFEIEEVVGIIDSRGWTLLHMAAKNGCEHILRTLLVIGADREVLTMGTQWWVLDELDWKRLTAETIARAYGHGELWDKLVEEVDNVKVR</sequence>
<name>A0AA39R9A2_9LECA</name>
<dbReference type="Pfam" id="PF00023">
    <property type="entry name" value="Ank"/>
    <property type="match status" value="1"/>
</dbReference>